<dbReference type="Gene3D" id="3.30.40.10">
    <property type="entry name" value="Zinc/RING finger domain, C3HC4 (zinc finger)"/>
    <property type="match status" value="2"/>
</dbReference>
<dbReference type="InterPro" id="IPR019787">
    <property type="entry name" value="Znf_PHD-finger"/>
</dbReference>
<keyword evidence="4" id="KW-0862">Zinc</keyword>
<keyword evidence="3 6" id="KW-0863">Zinc-finger</keyword>
<dbReference type="GO" id="GO:0005634">
    <property type="term" value="C:nucleus"/>
    <property type="evidence" value="ECO:0007669"/>
    <property type="project" value="UniProtKB-SubCell"/>
</dbReference>
<protein>
    <recommendedName>
        <fullName evidence="12">DDT domain-containing protein PTM-like</fullName>
    </recommendedName>
</protein>
<dbReference type="SMART" id="SM00571">
    <property type="entry name" value="DDT"/>
    <property type="match status" value="1"/>
</dbReference>
<evidence type="ECO:0000259" key="9">
    <source>
        <dbReference type="PROSITE" id="PS50827"/>
    </source>
</evidence>
<feature type="domain" description="PHD-type" evidence="8">
    <location>
        <begin position="768"/>
        <end position="815"/>
    </location>
</feature>
<feature type="region of interest" description="Disordered" evidence="7">
    <location>
        <begin position="904"/>
        <end position="944"/>
    </location>
</feature>
<feature type="region of interest" description="Disordered" evidence="7">
    <location>
        <begin position="1532"/>
        <end position="1592"/>
    </location>
</feature>
<keyword evidence="11" id="KW-1185">Reference proteome</keyword>
<keyword evidence="5" id="KW-0539">Nucleus</keyword>
<evidence type="ECO:0000256" key="4">
    <source>
        <dbReference type="ARBA" id="ARBA00022833"/>
    </source>
</evidence>
<evidence type="ECO:0000256" key="3">
    <source>
        <dbReference type="ARBA" id="ARBA00022771"/>
    </source>
</evidence>
<evidence type="ECO:0000256" key="1">
    <source>
        <dbReference type="ARBA" id="ARBA00004123"/>
    </source>
</evidence>
<feature type="compositionally biased region" description="Basic and acidic residues" evidence="7">
    <location>
        <begin position="333"/>
        <end position="359"/>
    </location>
</feature>
<dbReference type="InterPro" id="IPR011011">
    <property type="entry name" value="Znf_FYVE_PHD"/>
</dbReference>
<dbReference type="PANTHER" id="PTHR46508">
    <property type="entry name" value="PHD FINGER FAMILY PROTEIN"/>
    <property type="match status" value="1"/>
</dbReference>
<dbReference type="PROSITE" id="PS50016">
    <property type="entry name" value="ZF_PHD_2"/>
    <property type="match status" value="1"/>
</dbReference>
<evidence type="ECO:0000256" key="7">
    <source>
        <dbReference type="SAM" id="MobiDB-lite"/>
    </source>
</evidence>
<evidence type="ECO:0000313" key="11">
    <source>
        <dbReference type="Proteomes" id="UP000886595"/>
    </source>
</evidence>
<feature type="region of interest" description="Disordered" evidence="7">
    <location>
        <begin position="244"/>
        <end position="269"/>
    </location>
</feature>
<name>A0A8X7V399_BRACI</name>
<evidence type="ECO:0000313" key="10">
    <source>
        <dbReference type="EMBL" id="KAG2300527.1"/>
    </source>
</evidence>
<feature type="compositionally biased region" description="Basic residues" evidence="7">
    <location>
        <begin position="1532"/>
        <end position="1553"/>
    </location>
</feature>
<dbReference type="EMBL" id="JAAMPC010000008">
    <property type="protein sequence ID" value="KAG2300527.1"/>
    <property type="molecule type" value="Genomic_DNA"/>
</dbReference>
<dbReference type="InterPro" id="IPR018501">
    <property type="entry name" value="DDT_dom"/>
</dbReference>
<dbReference type="SMART" id="SM00249">
    <property type="entry name" value="PHD"/>
    <property type="match status" value="3"/>
</dbReference>
<feature type="region of interest" description="Disordered" evidence="7">
    <location>
        <begin position="315"/>
        <end position="376"/>
    </location>
</feature>
<feature type="region of interest" description="Disordered" evidence="7">
    <location>
        <begin position="467"/>
        <end position="494"/>
    </location>
</feature>
<evidence type="ECO:0008006" key="12">
    <source>
        <dbReference type="Google" id="ProtNLM"/>
    </source>
</evidence>
<dbReference type="SUPFAM" id="SSF57903">
    <property type="entry name" value="FYVE/PHD zinc finger"/>
    <property type="match status" value="2"/>
</dbReference>
<feature type="region of interest" description="Disordered" evidence="7">
    <location>
        <begin position="393"/>
        <end position="447"/>
    </location>
</feature>
<evidence type="ECO:0000256" key="6">
    <source>
        <dbReference type="PROSITE-ProRule" id="PRU00146"/>
    </source>
</evidence>
<feature type="region of interest" description="Disordered" evidence="7">
    <location>
        <begin position="1492"/>
        <end position="1520"/>
    </location>
</feature>
<keyword evidence="2" id="KW-0479">Metal-binding</keyword>
<dbReference type="OrthoDB" id="784962at2759"/>
<feature type="compositionally biased region" description="Basic and acidic residues" evidence="7">
    <location>
        <begin position="482"/>
        <end position="494"/>
    </location>
</feature>
<evidence type="ECO:0000256" key="2">
    <source>
        <dbReference type="ARBA" id="ARBA00022723"/>
    </source>
</evidence>
<sequence>MELVGKVVRKEIDGVGFFSGTVQSYDHPSGCHKIVYENGVTETSKLAEFAALVVGEGKSEETPDHGKSNRKRPRAEIKQYKMKLQDEVNVMRNVDLNDAVPEDSEGFGGNFDLNSDPVETLALDLNKAVPEFDEGLGYEEDSRNKRRRLIDLNMEASCDMEDDAEVCDLNADEREGWFDLNVAVNVENSNDDVLVQMNGDGGVQETNVQGENGVQDNLEAGGCEEVHVAEVSSGQILEELGEQNSVSPQDLNAADSNGAEGDFDLPELDTDKTVQKSLSDREILDENGVQDNLETRGCKEVHVAEVSSGQILEELRKQNNVPPQDLNADDSDGAERDHDLPELDADKTVDKSLSDREVPDENGVQDNLETRGCEGIHVTEVSSGQILEELREQNSVSSQDLNADDSDGAERDHDLPELDADKTVDKSLSDREVPDENGVQDNLETGGCKEVHVAEVSSGQILEELREQNSVSPQDLNAADSNRAEGDHDLPELDADKTVDKSLSDRETRFRRSSRRVLAPIPASSTVTACLADEVSPSPSVNSLTAEKNGIVGGEAENISVLPPKPQLPPSSATLNLDGLPVLYVFATYSFLRSFSTELFLSPFELKDFVEALRCTSPSLLFDSIHVSVLQILRKGLEKLAAEDDQSATICLRSLDWDMLDVVNYPLYLVEYLLFSGSKDNPGVDLAPYNFFRNEYFRLPKNQKIEILTRLCCDIIIEAELNKRSVAVESEMETHRTKVRRTKLAITELADDFSSDDGVVDGSFDENGDECCICKMDGNLLCCDGCPAAYHSKCVGVACDLLPEGVWYCPECSFDRRGAGWKPAKQIEGSELIEIDPHGRKYYSSCGYLVVIDTNGSGSVNYYHVNDVILVLEQLNSCGSFYIGVTSAIKKHWNIPVKAPLSAPEKQATSGVKKRLEETSSNGGSHLRCHRTRGKISGSATRPDVLNISSEGSAETAHNGLDVQSLHEPESSSILDVMKEPNTVNTRKEVGPNAQSESGYRNQYIFAQMTTAISEEMARNSPDSTNDMRFHEEIASAQVKTILMKTTKFQWRNIQGLYIDAWKEKCGWCHSCKSEDAGSQKNCLFNMSLGALRGPSESEIANNQPIDNKSHLMAIIWQLLSMESRLKGLLVGPWLNPQHSSIWREHILKASSISSLRHSLVEFVANLHHLVLSPHWLNHVDNAVEMGSSRHVIFASTGFSLKTPIGKRRGTSLKSGFNPTAKKNSGLFMSWWRGGRLSRKLFNWKVLPRSLVSKAAKQGGSVNIPGIMYPENSEPAKRSLRVAWEAAVESSRTSEQLGFQVRTLHSYIKWDDIENSHLLLALDKESKKSAGQFKKVIVRKKCIEEETVNYLLDFGKGRNIPDVVSKNGRMIERRQYWLNESYVPLHLLKGFEERKAVRKTRKRRSSFRHPKIDKVRKRSSEGKGFSYLFKRAERSKFCLCEHCKKNVRLSAAACCHICKRLFHKKHIRRADKEGMYICLPCKREVLAEEQPIVRKRGRSSGSSRKKVGAQTTQRRRKVVIPARRSTLLSVRLKKHKKAVASKPSRRSGRKTKQVIRLQDESQVRGGSKRQKLETKRGSDRPKKAARKNSITGKRSERCSSYWLNGLRLSRKPSDERIDKFWRDRCSKPLEKSGSVQVRRKCRLCGSNDSESESILIACETCEKWYHGDACGINDWSLGMVIGFRCHHCRELSPPPCPHM</sequence>
<evidence type="ECO:0000256" key="5">
    <source>
        <dbReference type="ARBA" id="ARBA00023242"/>
    </source>
</evidence>
<dbReference type="CDD" id="cd15532">
    <property type="entry name" value="PHD2_CHD_II"/>
    <property type="match status" value="1"/>
</dbReference>
<dbReference type="Proteomes" id="UP000886595">
    <property type="component" value="Unassembled WGS sequence"/>
</dbReference>
<proteinExistence type="predicted"/>
<dbReference type="PANTHER" id="PTHR46508:SF5">
    <property type="entry name" value="PHD-FINGER AND DNA BINDING DOMAIN-CONTAINING PROTEIN"/>
    <property type="match status" value="1"/>
</dbReference>
<dbReference type="GO" id="GO:0008270">
    <property type="term" value="F:zinc ion binding"/>
    <property type="evidence" value="ECO:0007669"/>
    <property type="project" value="UniProtKB-KW"/>
</dbReference>
<dbReference type="Pfam" id="PF24294">
    <property type="entry name" value="Chromo_PTM"/>
    <property type="match status" value="1"/>
</dbReference>
<dbReference type="PROSITE" id="PS01359">
    <property type="entry name" value="ZF_PHD_1"/>
    <property type="match status" value="1"/>
</dbReference>
<dbReference type="InterPro" id="IPR056618">
    <property type="entry name" value="Chromo_PTM"/>
</dbReference>
<accession>A0A8X7V399</accession>
<feature type="compositionally biased region" description="Basic residues" evidence="7">
    <location>
        <begin position="1493"/>
        <end position="1518"/>
    </location>
</feature>
<reference evidence="10 11" key="1">
    <citation type="submission" date="2020-02" db="EMBL/GenBank/DDBJ databases">
        <authorList>
            <person name="Ma Q."/>
            <person name="Huang Y."/>
            <person name="Song X."/>
            <person name="Pei D."/>
        </authorList>
    </citation>
    <scope>NUCLEOTIDE SEQUENCE [LARGE SCALE GENOMIC DNA]</scope>
    <source>
        <strain evidence="10">Sxm20200214</strain>
        <tissue evidence="10">Leaf</tissue>
    </source>
</reference>
<evidence type="ECO:0000259" key="8">
    <source>
        <dbReference type="PROSITE" id="PS50016"/>
    </source>
</evidence>
<dbReference type="InterPro" id="IPR013083">
    <property type="entry name" value="Znf_RING/FYVE/PHD"/>
</dbReference>
<feature type="compositionally biased region" description="Basic and acidic residues" evidence="7">
    <location>
        <begin position="1570"/>
        <end position="1582"/>
    </location>
</feature>
<dbReference type="InterPro" id="IPR001965">
    <property type="entry name" value="Znf_PHD"/>
</dbReference>
<feature type="domain" description="DDT" evidence="9">
    <location>
        <begin position="579"/>
        <end position="639"/>
    </location>
</feature>
<gene>
    <name evidence="10" type="ORF">Bca52824_036999</name>
</gene>
<dbReference type="PROSITE" id="PS50827">
    <property type="entry name" value="DDT"/>
    <property type="match status" value="1"/>
</dbReference>
<comment type="caution">
    <text evidence="10">The sequence shown here is derived from an EMBL/GenBank/DDBJ whole genome shotgun (WGS) entry which is preliminary data.</text>
</comment>
<comment type="subcellular location">
    <subcellularLocation>
        <location evidence="1">Nucleus</location>
    </subcellularLocation>
</comment>
<dbReference type="Pfam" id="PF02791">
    <property type="entry name" value="DDT"/>
    <property type="match status" value="1"/>
</dbReference>
<feature type="compositionally biased region" description="Basic and acidic residues" evidence="7">
    <location>
        <begin position="408"/>
        <end position="434"/>
    </location>
</feature>
<organism evidence="10 11">
    <name type="scientific">Brassica carinata</name>
    <name type="common">Ethiopian mustard</name>
    <name type="synonym">Abyssinian cabbage</name>
    <dbReference type="NCBI Taxonomy" id="52824"/>
    <lineage>
        <taxon>Eukaryota</taxon>
        <taxon>Viridiplantae</taxon>
        <taxon>Streptophyta</taxon>
        <taxon>Embryophyta</taxon>
        <taxon>Tracheophyta</taxon>
        <taxon>Spermatophyta</taxon>
        <taxon>Magnoliopsida</taxon>
        <taxon>eudicotyledons</taxon>
        <taxon>Gunneridae</taxon>
        <taxon>Pentapetalae</taxon>
        <taxon>rosids</taxon>
        <taxon>malvids</taxon>
        <taxon>Brassicales</taxon>
        <taxon>Brassicaceae</taxon>
        <taxon>Brassiceae</taxon>
        <taxon>Brassica</taxon>
    </lineage>
</organism>
<dbReference type="Pfam" id="PF00628">
    <property type="entry name" value="PHD"/>
    <property type="match status" value="1"/>
</dbReference>
<dbReference type="InterPro" id="IPR019786">
    <property type="entry name" value="Zinc_finger_PHD-type_CS"/>
</dbReference>